<evidence type="ECO:0000313" key="6">
    <source>
        <dbReference type="EMBL" id="ATD66846.1"/>
    </source>
</evidence>
<dbReference type="CDD" id="cd01949">
    <property type="entry name" value="GGDEF"/>
    <property type="match status" value="1"/>
</dbReference>
<dbReference type="Proteomes" id="UP000218968">
    <property type="component" value="Chromosome"/>
</dbReference>
<evidence type="ECO:0000256" key="1">
    <source>
        <dbReference type="ARBA" id="ARBA00001946"/>
    </source>
</evidence>
<dbReference type="PANTHER" id="PTHR45138">
    <property type="entry name" value="REGULATORY COMPONENTS OF SENSORY TRANSDUCTION SYSTEM"/>
    <property type="match status" value="1"/>
</dbReference>
<keyword evidence="7" id="KW-1185">Reference proteome</keyword>
<name>A0A290XD25_9GAMM</name>
<evidence type="ECO:0000259" key="5">
    <source>
        <dbReference type="PROSITE" id="PS50887"/>
    </source>
</evidence>
<feature type="transmembrane region" description="Helical" evidence="3">
    <location>
        <begin position="190"/>
        <end position="214"/>
    </location>
</feature>
<feature type="transmembrane region" description="Helical" evidence="3">
    <location>
        <begin position="220"/>
        <end position="244"/>
    </location>
</feature>
<dbReference type="InterPro" id="IPR043128">
    <property type="entry name" value="Rev_trsase/Diguanyl_cyclase"/>
</dbReference>
<gene>
    <name evidence="6" type="ORF">CNR27_04770</name>
</gene>
<feature type="transmembrane region" description="Helical" evidence="3">
    <location>
        <begin position="346"/>
        <end position="367"/>
    </location>
</feature>
<dbReference type="KEGG" id="lum:CNR27_04770"/>
<dbReference type="SUPFAM" id="SSF55073">
    <property type="entry name" value="Nucleotide cyclase"/>
    <property type="match status" value="1"/>
</dbReference>
<dbReference type="Pfam" id="PF00990">
    <property type="entry name" value="GGDEF"/>
    <property type="match status" value="1"/>
</dbReference>
<keyword evidence="3" id="KW-1133">Transmembrane helix</keyword>
<evidence type="ECO:0000256" key="4">
    <source>
        <dbReference type="SAM" id="SignalP"/>
    </source>
</evidence>
<evidence type="ECO:0000256" key="3">
    <source>
        <dbReference type="SAM" id="Phobius"/>
    </source>
</evidence>
<feature type="transmembrane region" description="Helical" evidence="3">
    <location>
        <begin position="291"/>
        <end position="309"/>
    </location>
</feature>
<evidence type="ECO:0000313" key="7">
    <source>
        <dbReference type="Proteomes" id="UP000218968"/>
    </source>
</evidence>
<dbReference type="EC" id="2.7.7.65" evidence="2"/>
<feature type="transmembrane region" description="Helical" evidence="3">
    <location>
        <begin position="161"/>
        <end position="183"/>
    </location>
</feature>
<dbReference type="GO" id="GO:0052621">
    <property type="term" value="F:diguanylate cyclase activity"/>
    <property type="evidence" value="ECO:0007669"/>
    <property type="project" value="UniProtKB-EC"/>
</dbReference>
<proteinExistence type="predicted"/>
<keyword evidence="4" id="KW-0732">Signal</keyword>
<dbReference type="PROSITE" id="PS51257">
    <property type="entry name" value="PROKAR_LIPOPROTEIN"/>
    <property type="match status" value="1"/>
</dbReference>
<dbReference type="InterPro" id="IPR000160">
    <property type="entry name" value="GGDEF_dom"/>
</dbReference>
<keyword evidence="3" id="KW-0472">Membrane</keyword>
<dbReference type="FunFam" id="3.30.70.270:FF:000001">
    <property type="entry name" value="Diguanylate cyclase domain protein"/>
    <property type="match status" value="1"/>
</dbReference>
<feature type="domain" description="GGDEF" evidence="5">
    <location>
        <begin position="409"/>
        <end position="542"/>
    </location>
</feature>
<evidence type="ECO:0000256" key="2">
    <source>
        <dbReference type="ARBA" id="ARBA00012528"/>
    </source>
</evidence>
<feature type="chain" id="PRO_5012222856" description="diguanylate cyclase" evidence="4">
    <location>
        <begin position="25"/>
        <end position="548"/>
    </location>
</feature>
<dbReference type="GO" id="GO:0005886">
    <property type="term" value="C:plasma membrane"/>
    <property type="evidence" value="ECO:0007669"/>
    <property type="project" value="TreeGrafter"/>
</dbReference>
<dbReference type="EMBL" id="CP023406">
    <property type="protein sequence ID" value="ATD66846.1"/>
    <property type="molecule type" value="Genomic_DNA"/>
</dbReference>
<feature type="transmembrane region" description="Helical" evidence="3">
    <location>
        <begin position="316"/>
        <end position="334"/>
    </location>
</feature>
<sequence>MMGRHGWRAMVGSIAIAALMCTLAACGRAGMPAPVVIGGPALGSDAQHECVHVHESGQRQVLQLPAPPGGWSGHPQAVVVLNAISGEVDIRQRMRERCGTLEDARTLDSRFRAGVGTVLVPEAGDTAPIEIEYDARPLPLWRPIVQLGEPAPVQRADIVRFAIRVASLAVVLTLVMSALLSFVATRERVFLTYAGTTGLFAIWLTLLSGLWAWPRPWLPLAGYAVQALIGLGVALVGATTLALIRQSWLHRHAAGLERGARLAAWALVLAGLSAPFLPAAALAAMSVITELGLYVLAIAFAVASVIALWRRRSSGSLLAGVVPFLAVAAMQVLAPETLAMWKVEAFMLSGGWLALICSMVLTLRLGALRRQRDEMKRLAQTDALTGLPNRRAALECLAICIAAARASGAALTIVFVDLDHFKRINDSHGHDCGDRVLRHVARTLCAAFRSGDHVARIGGEEFLVILPGADPALARMRIESLRRMLSGAGAVLDGPGLHVTFSAGISALRPGDADGAALLQRADAAMYAAKHAGRDRTEMECPSAALAE</sequence>
<dbReference type="Gene3D" id="3.30.70.270">
    <property type="match status" value="1"/>
</dbReference>
<protein>
    <recommendedName>
        <fullName evidence="2">diguanylate cyclase</fullName>
        <ecNumber evidence="2">2.7.7.65</ecNumber>
    </recommendedName>
</protein>
<dbReference type="NCBIfam" id="TIGR00254">
    <property type="entry name" value="GGDEF"/>
    <property type="match status" value="1"/>
</dbReference>
<feature type="signal peptide" evidence="4">
    <location>
        <begin position="1"/>
        <end position="24"/>
    </location>
</feature>
<dbReference type="InterPro" id="IPR029787">
    <property type="entry name" value="Nucleotide_cyclase"/>
</dbReference>
<dbReference type="InterPro" id="IPR050469">
    <property type="entry name" value="Diguanylate_Cyclase"/>
</dbReference>
<dbReference type="PANTHER" id="PTHR45138:SF24">
    <property type="entry name" value="DIGUANYLATE CYCLASE DGCC-RELATED"/>
    <property type="match status" value="1"/>
</dbReference>
<dbReference type="PROSITE" id="PS50887">
    <property type="entry name" value="GGDEF"/>
    <property type="match status" value="1"/>
</dbReference>
<dbReference type="AlphaFoldDB" id="A0A290XD25"/>
<feature type="transmembrane region" description="Helical" evidence="3">
    <location>
        <begin position="264"/>
        <end position="285"/>
    </location>
</feature>
<accession>A0A290XD25</accession>
<dbReference type="SMART" id="SM00267">
    <property type="entry name" value="GGDEF"/>
    <property type="match status" value="1"/>
</dbReference>
<dbReference type="GO" id="GO:1902201">
    <property type="term" value="P:negative regulation of bacterial-type flagellum-dependent cell motility"/>
    <property type="evidence" value="ECO:0007669"/>
    <property type="project" value="TreeGrafter"/>
</dbReference>
<dbReference type="GO" id="GO:0043709">
    <property type="term" value="P:cell adhesion involved in single-species biofilm formation"/>
    <property type="evidence" value="ECO:0007669"/>
    <property type="project" value="TreeGrafter"/>
</dbReference>
<organism evidence="6 7">
    <name type="scientific">Luteimonas chenhongjianii</name>
    <dbReference type="NCBI Taxonomy" id="2006110"/>
    <lineage>
        <taxon>Bacteria</taxon>
        <taxon>Pseudomonadati</taxon>
        <taxon>Pseudomonadota</taxon>
        <taxon>Gammaproteobacteria</taxon>
        <taxon>Lysobacterales</taxon>
        <taxon>Lysobacteraceae</taxon>
        <taxon>Luteimonas</taxon>
    </lineage>
</organism>
<reference evidence="7" key="1">
    <citation type="submission" date="2017-09" db="EMBL/GenBank/DDBJ databases">
        <title>Luteimonas liuhanmingii sp.nov., isolated from the intestinal contents of Tibetan Plateau Pika in Yushu, Qinghai Province, China.</title>
        <authorList>
            <person name="Gui Z."/>
        </authorList>
    </citation>
    <scope>NUCLEOTIDE SEQUENCE [LARGE SCALE GENOMIC DNA]</scope>
    <source>
        <strain evidence="7">100111</strain>
    </source>
</reference>
<keyword evidence="3" id="KW-0812">Transmembrane</keyword>
<comment type="cofactor">
    <cofactor evidence="1">
        <name>Mg(2+)</name>
        <dbReference type="ChEBI" id="CHEBI:18420"/>
    </cofactor>
</comment>